<reference evidence="2 3" key="2">
    <citation type="submission" date="2016-08" db="EMBL/GenBank/DDBJ databases">
        <title>Pervasive Adenine N6-methylation of Active Genes in Fungi.</title>
        <authorList>
            <consortium name="DOE Joint Genome Institute"/>
            <person name="Mondo S.J."/>
            <person name="Dannebaum R.O."/>
            <person name="Kuo R.C."/>
            <person name="Labutti K."/>
            <person name="Haridas S."/>
            <person name="Kuo A."/>
            <person name="Salamov A."/>
            <person name="Ahrendt S.R."/>
            <person name="Lipzen A."/>
            <person name="Sullivan W."/>
            <person name="Andreopoulos W.B."/>
            <person name="Clum A."/>
            <person name="Lindquist E."/>
            <person name="Daum C."/>
            <person name="Ramamoorthy G.K."/>
            <person name="Gryganskyi A."/>
            <person name="Culley D."/>
            <person name="Magnuson J.K."/>
            <person name="James T.Y."/>
            <person name="O'Malley M.A."/>
            <person name="Stajich J.E."/>
            <person name="Spatafora J.W."/>
            <person name="Visel A."/>
            <person name="Grigoriev I.V."/>
        </authorList>
    </citation>
    <scope>NUCLEOTIDE SEQUENCE [LARGE SCALE GENOMIC DNA]</scope>
    <source>
        <strain evidence="2 3">S4</strain>
    </source>
</reference>
<keyword evidence="3" id="KW-1185">Reference proteome</keyword>
<sequence length="61" mass="7325">MKKKIVVNYLMKLKAKLNTEIKFNENSWYKEMPLFIPCENSNEEIVKYLVECGIEINIRDK</sequence>
<dbReference type="PROSITE" id="PS50088">
    <property type="entry name" value="ANK_REPEAT"/>
    <property type="match status" value="1"/>
</dbReference>
<dbReference type="AlphaFoldDB" id="A0A1Y1X0V6"/>
<organism evidence="2 3">
    <name type="scientific">Anaeromyces robustus</name>
    <dbReference type="NCBI Taxonomy" id="1754192"/>
    <lineage>
        <taxon>Eukaryota</taxon>
        <taxon>Fungi</taxon>
        <taxon>Fungi incertae sedis</taxon>
        <taxon>Chytridiomycota</taxon>
        <taxon>Chytridiomycota incertae sedis</taxon>
        <taxon>Neocallimastigomycetes</taxon>
        <taxon>Neocallimastigales</taxon>
        <taxon>Neocallimastigaceae</taxon>
        <taxon>Anaeromyces</taxon>
    </lineage>
</organism>
<dbReference type="OrthoDB" id="539213at2759"/>
<dbReference type="InterPro" id="IPR036770">
    <property type="entry name" value="Ankyrin_rpt-contain_sf"/>
</dbReference>
<dbReference type="Proteomes" id="UP000193944">
    <property type="component" value="Unassembled WGS sequence"/>
</dbReference>
<accession>A0A1Y1X0V6</accession>
<dbReference type="SUPFAM" id="SSF48403">
    <property type="entry name" value="Ankyrin repeat"/>
    <property type="match status" value="1"/>
</dbReference>
<evidence type="ECO:0000313" key="3">
    <source>
        <dbReference type="Proteomes" id="UP000193944"/>
    </source>
</evidence>
<keyword evidence="1" id="KW-0040">ANK repeat</keyword>
<reference evidence="2 3" key="1">
    <citation type="submission" date="2016-08" db="EMBL/GenBank/DDBJ databases">
        <title>A Parts List for Fungal Cellulosomes Revealed by Comparative Genomics.</title>
        <authorList>
            <consortium name="DOE Joint Genome Institute"/>
            <person name="Haitjema C.H."/>
            <person name="Gilmore S.P."/>
            <person name="Henske J.K."/>
            <person name="Solomon K.V."/>
            <person name="De Groot R."/>
            <person name="Kuo A."/>
            <person name="Mondo S.J."/>
            <person name="Salamov A.A."/>
            <person name="Labutti K."/>
            <person name="Zhao Z."/>
            <person name="Chiniquy J."/>
            <person name="Barry K."/>
            <person name="Brewer H.M."/>
            <person name="Purvine S.O."/>
            <person name="Wright A.T."/>
            <person name="Boxma B."/>
            <person name="Van Alen T."/>
            <person name="Hackstein J.H."/>
            <person name="Baker S.E."/>
            <person name="Grigoriev I.V."/>
            <person name="O'Malley M.A."/>
        </authorList>
    </citation>
    <scope>NUCLEOTIDE SEQUENCE [LARGE SCALE GENOMIC DNA]</scope>
    <source>
        <strain evidence="2 3">S4</strain>
    </source>
</reference>
<dbReference type="Gene3D" id="1.25.40.20">
    <property type="entry name" value="Ankyrin repeat-containing domain"/>
    <property type="match status" value="1"/>
</dbReference>
<evidence type="ECO:0000256" key="1">
    <source>
        <dbReference type="PROSITE-ProRule" id="PRU00023"/>
    </source>
</evidence>
<feature type="repeat" description="ANK" evidence="1">
    <location>
        <begin position="29"/>
        <end position="61"/>
    </location>
</feature>
<name>A0A1Y1X0V6_9FUNG</name>
<dbReference type="Pfam" id="PF12796">
    <property type="entry name" value="Ank_2"/>
    <property type="match status" value="1"/>
</dbReference>
<protein>
    <submittedName>
        <fullName evidence="2">Uncharacterized protein</fullName>
    </submittedName>
</protein>
<dbReference type="EMBL" id="MCFG01000179">
    <property type="protein sequence ID" value="ORX79332.1"/>
    <property type="molecule type" value="Genomic_DNA"/>
</dbReference>
<dbReference type="InterPro" id="IPR002110">
    <property type="entry name" value="Ankyrin_rpt"/>
</dbReference>
<gene>
    <name evidence="2" type="ORF">BCR32DRAFT_281504</name>
</gene>
<dbReference type="PROSITE" id="PS50297">
    <property type="entry name" value="ANK_REP_REGION"/>
    <property type="match status" value="1"/>
</dbReference>
<evidence type="ECO:0000313" key="2">
    <source>
        <dbReference type="EMBL" id="ORX79332.1"/>
    </source>
</evidence>
<comment type="caution">
    <text evidence="2">The sequence shown here is derived from an EMBL/GenBank/DDBJ whole genome shotgun (WGS) entry which is preliminary data.</text>
</comment>
<proteinExistence type="predicted"/>